<reference evidence="3 4" key="1">
    <citation type="journal article" date="2019" name="Genome Biol. Evol.">
        <title>Insights into the evolution of the New World diploid cottons (Gossypium, subgenus Houzingenia) based on genome sequencing.</title>
        <authorList>
            <person name="Grover C.E."/>
            <person name="Arick M.A. 2nd"/>
            <person name="Thrash A."/>
            <person name="Conover J.L."/>
            <person name="Sanders W.S."/>
            <person name="Peterson D.G."/>
            <person name="Frelichowski J.E."/>
            <person name="Scheffler J.A."/>
            <person name="Scheffler B.E."/>
            <person name="Wendel J.F."/>
        </authorList>
    </citation>
    <scope>NUCLEOTIDE SEQUENCE [LARGE SCALE GENOMIC DNA]</scope>
    <source>
        <strain evidence="3">157</strain>
        <tissue evidence="3">Leaf</tissue>
    </source>
</reference>
<evidence type="ECO:0008006" key="5">
    <source>
        <dbReference type="Google" id="ProtNLM"/>
    </source>
</evidence>
<dbReference type="Proteomes" id="UP000593572">
    <property type="component" value="Unassembled WGS sequence"/>
</dbReference>
<dbReference type="PANTHER" id="PTHR31147">
    <property type="entry name" value="ACYL TRANSFERASE 4"/>
    <property type="match status" value="1"/>
</dbReference>
<gene>
    <name evidence="3" type="ORF">Golob_017995</name>
</gene>
<evidence type="ECO:0000256" key="2">
    <source>
        <dbReference type="ARBA" id="ARBA00022679"/>
    </source>
</evidence>
<dbReference type="Gene3D" id="3.30.559.10">
    <property type="entry name" value="Chloramphenicol acetyltransferase-like domain"/>
    <property type="match status" value="2"/>
</dbReference>
<evidence type="ECO:0000256" key="1">
    <source>
        <dbReference type="ARBA" id="ARBA00009861"/>
    </source>
</evidence>
<comment type="caution">
    <text evidence="3">The sequence shown here is derived from an EMBL/GenBank/DDBJ whole genome shotgun (WGS) entry which is preliminary data.</text>
</comment>
<protein>
    <recommendedName>
        <fullName evidence="5">Benzyl alcohol O-benzoyltransferase</fullName>
    </recommendedName>
</protein>
<organism evidence="3 4">
    <name type="scientific">Gossypium lobatum</name>
    <dbReference type="NCBI Taxonomy" id="34289"/>
    <lineage>
        <taxon>Eukaryota</taxon>
        <taxon>Viridiplantae</taxon>
        <taxon>Streptophyta</taxon>
        <taxon>Embryophyta</taxon>
        <taxon>Tracheophyta</taxon>
        <taxon>Spermatophyta</taxon>
        <taxon>Magnoliopsida</taxon>
        <taxon>eudicotyledons</taxon>
        <taxon>Gunneridae</taxon>
        <taxon>Pentapetalae</taxon>
        <taxon>rosids</taxon>
        <taxon>malvids</taxon>
        <taxon>Malvales</taxon>
        <taxon>Malvaceae</taxon>
        <taxon>Malvoideae</taxon>
        <taxon>Gossypium</taxon>
    </lineage>
</organism>
<dbReference type="InterPro" id="IPR050898">
    <property type="entry name" value="Plant_acyltransferase"/>
</dbReference>
<dbReference type="InterPro" id="IPR023213">
    <property type="entry name" value="CAT-like_dom_sf"/>
</dbReference>
<keyword evidence="4" id="KW-1185">Reference proteome</keyword>
<dbReference type="PANTHER" id="PTHR31147:SF66">
    <property type="entry name" value="OS05G0315700 PROTEIN"/>
    <property type="match status" value="1"/>
</dbReference>
<dbReference type="GO" id="GO:0016740">
    <property type="term" value="F:transferase activity"/>
    <property type="evidence" value="ECO:0007669"/>
    <property type="project" value="UniProtKB-KW"/>
</dbReference>
<evidence type="ECO:0000313" key="4">
    <source>
        <dbReference type="Proteomes" id="UP000593572"/>
    </source>
</evidence>
<dbReference type="Pfam" id="PF02458">
    <property type="entry name" value="Transferase"/>
    <property type="match status" value="1"/>
</dbReference>
<proteinExistence type="inferred from homology"/>
<comment type="similarity">
    <text evidence="1">Belongs to the plant acyltransferase family.</text>
</comment>
<feature type="non-terminal residue" evidence="3">
    <location>
        <position position="1"/>
    </location>
</feature>
<keyword evidence="2" id="KW-0808">Transferase</keyword>
<name>A0A7J8M8X8_9ROSI</name>
<sequence>CTSFSTQHSVHRQWHQHPPTLAFNVRRRKPELIAPARPTPHECKLLSDIDDQESLRFYIPVIQFYRYNPSMIGKDPAAVIRGALAQTLVYYYPFAGRLREGPNRKLSVDCTGEGALYIEANADVALQDFGDTLQPPFPCIDKLLYDVPNPKRMLNDPLLFIQVTRLRCGGFILGISVNHVMSDVSGMMQLILGMAEIGRGAVAPSIQPVWERQLLNARDPPRVSLLHREYDQVEEGTITSTPSENMVHRSFSIGPNQVSTLRKLLPNTLGQCSRFEVLAACIWRCRTIALKPHPDEEVRLLCMVNVRSKLSPPLPSGYYGNAVVFPAAITTARKLSQNPLGYAVKLVKQAKERVSGEYVKSVADLMVMKGRPHYPMAGSCVVTDLTRAGFEEVDFGWGKAVYGGLAKAGLGAKLPAASPCVNLVAIKGGIAISICLPAPAMDIFAKELEFHSKSLFISSGL</sequence>
<dbReference type="EMBL" id="JABEZX010000007">
    <property type="protein sequence ID" value="MBA0561146.1"/>
    <property type="molecule type" value="Genomic_DNA"/>
</dbReference>
<accession>A0A7J8M8X8</accession>
<evidence type="ECO:0000313" key="3">
    <source>
        <dbReference type="EMBL" id="MBA0561146.1"/>
    </source>
</evidence>
<dbReference type="AlphaFoldDB" id="A0A7J8M8X8"/>